<proteinExistence type="predicted"/>
<comment type="caution">
    <text evidence="2">The sequence shown here is derived from an EMBL/GenBank/DDBJ whole genome shotgun (WGS) entry which is preliminary data.</text>
</comment>
<evidence type="ECO:0000313" key="3">
    <source>
        <dbReference type="Proteomes" id="UP000014463"/>
    </source>
</evidence>
<dbReference type="STRING" id="1121939.L861_16335"/>
<sequence>MPQAATTERFDRMRHWIAQRHNLAPSDVLLHLAAGDASFRRYFRLLLPNGSTRMIMDAPPLQEGNNTQRFVTIAQDWQQAGLPVPRLYIADQEAGFVELEDLGDTALQQHFVDADDPTTLTWHERAIALLDRLQTQASTVALPAYDAALLGRELDLFPEWCLERLLGIAPPNSWHELRQHLIDSALSQPRVAVHRDFDAMNLMVHDDTLHLIDFQDAVAGPLTYDLISLLRGRYCRFSASRYAIWVEAFRQRAIADSRLGDDIDTATFRRLADAMAAQRSLKVLGIFCRLTLRDHKTGYLARLPHFLAHLQDSLSPWPVCDNFRVWLADSFAPALDAELRFRGIIGGGTS</sequence>
<feature type="domain" description="Aminoglycoside phosphotransferase" evidence="1">
    <location>
        <begin position="33"/>
        <end position="248"/>
    </location>
</feature>
<reference evidence="2 3" key="1">
    <citation type="journal article" date="2013" name="Genome Announc.">
        <title>Draft genome sequence of the moderately halophilic gammaproteobacterium Halomonas anticariensis FP35.</title>
        <authorList>
            <person name="Tahrioui A."/>
            <person name="Quesada E."/>
            <person name="Llamas I."/>
        </authorList>
    </citation>
    <scope>NUCLEOTIDE SEQUENCE [LARGE SCALE GENOMIC DNA]</scope>
    <source>
        <strain evidence="3">DSM 16096 / CECT 5854 / LMG 22089 / FP35</strain>
    </source>
</reference>
<evidence type="ECO:0000313" key="2">
    <source>
        <dbReference type="EMBL" id="EPC02276.1"/>
    </source>
</evidence>
<dbReference type="OrthoDB" id="9809275at2"/>
<dbReference type="Gene3D" id="3.90.1200.10">
    <property type="match status" value="1"/>
</dbReference>
<dbReference type="InterPro" id="IPR002575">
    <property type="entry name" value="Aminoglycoside_PTrfase"/>
</dbReference>
<dbReference type="InterPro" id="IPR011009">
    <property type="entry name" value="Kinase-like_dom_sf"/>
</dbReference>
<keyword evidence="3" id="KW-1185">Reference proteome</keyword>
<accession>S2LC11</accession>
<dbReference type="SUPFAM" id="SSF56112">
    <property type="entry name" value="Protein kinase-like (PK-like)"/>
    <property type="match status" value="1"/>
</dbReference>
<dbReference type="Pfam" id="PF01636">
    <property type="entry name" value="APH"/>
    <property type="match status" value="1"/>
</dbReference>
<evidence type="ECO:0000259" key="1">
    <source>
        <dbReference type="Pfam" id="PF01636"/>
    </source>
</evidence>
<protein>
    <recommendedName>
        <fullName evidence="1">Aminoglycoside phosphotransferase domain-containing protein</fullName>
    </recommendedName>
</protein>
<dbReference type="PATRIC" id="fig|1121939.11.peg.2438"/>
<dbReference type="Proteomes" id="UP000014463">
    <property type="component" value="Unassembled WGS sequence"/>
</dbReference>
<dbReference type="RefSeq" id="WP_016416947.1">
    <property type="nucleotide sequence ID" value="NZ_AUAB01000013.1"/>
</dbReference>
<dbReference type="EMBL" id="ASTJ01000026">
    <property type="protein sequence ID" value="EPC02276.1"/>
    <property type="molecule type" value="Genomic_DNA"/>
</dbReference>
<name>S2LC11_LITA3</name>
<organism evidence="2 3">
    <name type="scientific">Litchfieldella anticariensis (strain DSM 16096 / CECT 5854 / CIP 108499 / LMG 22089 / FP35)</name>
    <name type="common">Halomonas anticariensis</name>
    <dbReference type="NCBI Taxonomy" id="1121939"/>
    <lineage>
        <taxon>Bacteria</taxon>
        <taxon>Pseudomonadati</taxon>
        <taxon>Pseudomonadota</taxon>
        <taxon>Gammaproteobacteria</taxon>
        <taxon>Oceanospirillales</taxon>
        <taxon>Halomonadaceae</taxon>
        <taxon>Litchfieldella</taxon>
    </lineage>
</organism>
<dbReference type="AlphaFoldDB" id="S2LC11"/>
<dbReference type="Gene3D" id="3.30.200.20">
    <property type="entry name" value="Phosphorylase Kinase, domain 1"/>
    <property type="match status" value="1"/>
</dbReference>
<dbReference type="eggNOG" id="COG3178">
    <property type="taxonomic scope" value="Bacteria"/>
</dbReference>
<gene>
    <name evidence="2" type="ORF">L861_16335</name>
</gene>